<dbReference type="Pfam" id="PF03720">
    <property type="entry name" value="UDPG_MGDP_dh_C"/>
    <property type="match status" value="1"/>
</dbReference>
<gene>
    <name evidence="5" type="primary">wecC</name>
    <name evidence="5" type="ORF">V8V93_16580</name>
</gene>
<dbReference type="NCBIfam" id="TIGR03026">
    <property type="entry name" value="NDP-sugDHase"/>
    <property type="match status" value="1"/>
</dbReference>
<dbReference type="EMBL" id="CP146609">
    <property type="protein sequence ID" value="WWX22047.1"/>
    <property type="molecule type" value="Genomic_DNA"/>
</dbReference>
<dbReference type="EC" id="1.1.1.336" evidence="5"/>
<dbReference type="InterPro" id="IPR014027">
    <property type="entry name" value="UDP-Glc/GDP-Man_DH_C"/>
</dbReference>
<dbReference type="Pfam" id="PF00984">
    <property type="entry name" value="UDPG_MGDP_dh"/>
    <property type="match status" value="1"/>
</dbReference>
<dbReference type="InterPro" id="IPR017476">
    <property type="entry name" value="UDP-Glc/GDP-Man"/>
</dbReference>
<dbReference type="Gene3D" id="1.20.5.100">
    <property type="entry name" value="Cytochrome c1, transmembrane anchor, C-terminal"/>
    <property type="match status" value="1"/>
</dbReference>
<evidence type="ECO:0000256" key="2">
    <source>
        <dbReference type="ARBA" id="ARBA00023027"/>
    </source>
</evidence>
<evidence type="ECO:0000313" key="5">
    <source>
        <dbReference type="EMBL" id="WWX22047.1"/>
    </source>
</evidence>
<evidence type="ECO:0000313" key="6">
    <source>
        <dbReference type="Proteomes" id="UP001385389"/>
    </source>
</evidence>
<comment type="similarity">
    <text evidence="3">Belongs to the UDP-glucose/GDP-mannose dehydrogenase family.</text>
</comment>
<dbReference type="RefSeq" id="WP_338667728.1">
    <property type="nucleotide sequence ID" value="NZ_CP146609.1"/>
</dbReference>
<keyword evidence="1 5" id="KW-0560">Oxidoreductase</keyword>
<dbReference type="SUPFAM" id="SSF48179">
    <property type="entry name" value="6-phosphogluconate dehydrogenase C-terminal domain-like"/>
    <property type="match status" value="1"/>
</dbReference>
<protein>
    <submittedName>
        <fullName evidence="5">UDP-N-acetyl-D-mannosamine dehydrogenase</fullName>
        <ecNumber evidence="5">1.1.1.336</ecNumber>
    </submittedName>
</protein>
<dbReference type="InterPro" id="IPR001732">
    <property type="entry name" value="UDP-Glc/GDP-Man_DH_N"/>
</dbReference>
<dbReference type="PIRSF" id="PIRSF000124">
    <property type="entry name" value="UDPglc_GDPman_dh"/>
    <property type="match status" value="1"/>
</dbReference>
<reference evidence="5 6" key="1">
    <citation type="submission" date="2024-03" db="EMBL/GenBank/DDBJ databases">
        <title>Phenotype and Genome Characterization of a Sulfate-Reducing Bacterium Pseudodesulfovibrio sp. strain 5S69, isolated from Petroleum Reservoir in Tatarstan (Russia).</title>
        <authorList>
            <person name="Bidzhieva S.K."/>
            <person name="Kadnikov V."/>
            <person name="Tourova T.P."/>
            <person name="Samigullina S.R."/>
            <person name="Sokolova D.S."/>
            <person name="Poltaraus A.B."/>
            <person name="Avtukh A.N."/>
            <person name="Tereshina V.M."/>
            <person name="Mardanov A.V."/>
            <person name="Nazina T.N."/>
        </authorList>
    </citation>
    <scope>NUCLEOTIDE SEQUENCE [LARGE SCALE GENOMIC DNA]</scope>
    <source>
        <strain evidence="5 6">5S69</strain>
    </source>
</reference>
<dbReference type="Proteomes" id="UP001385389">
    <property type="component" value="Chromosome"/>
</dbReference>
<dbReference type="SUPFAM" id="SSF52413">
    <property type="entry name" value="UDP-glucose/GDP-mannose dehydrogenase C-terminal domain"/>
    <property type="match status" value="1"/>
</dbReference>
<dbReference type="InterPro" id="IPR036220">
    <property type="entry name" value="UDP-Glc/GDP-Man_DH_C_sf"/>
</dbReference>
<evidence type="ECO:0000259" key="4">
    <source>
        <dbReference type="SMART" id="SM00984"/>
    </source>
</evidence>
<keyword evidence="6" id="KW-1185">Reference proteome</keyword>
<dbReference type="SMART" id="SM00984">
    <property type="entry name" value="UDPG_MGDP_dh_C"/>
    <property type="match status" value="1"/>
</dbReference>
<dbReference type="InterPro" id="IPR036291">
    <property type="entry name" value="NAD(P)-bd_dom_sf"/>
</dbReference>
<dbReference type="PIRSF" id="PIRSF500136">
    <property type="entry name" value="UDP_ManNAc_DH"/>
    <property type="match status" value="1"/>
</dbReference>
<accession>A0ABZ2ITL8</accession>
<dbReference type="PANTHER" id="PTHR43491:SF1">
    <property type="entry name" value="UDP-N-ACETYL-D-MANNOSAMINE DEHYDROGENASE"/>
    <property type="match status" value="1"/>
</dbReference>
<dbReference type="NCBIfam" id="NF008286">
    <property type="entry name" value="PRK11064.1"/>
    <property type="match status" value="1"/>
</dbReference>
<organism evidence="5 6">
    <name type="scientific">Pseudodesulfovibrio methanolicus</name>
    <dbReference type="NCBI Taxonomy" id="3126690"/>
    <lineage>
        <taxon>Bacteria</taxon>
        <taxon>Pseudomonadati</taxon>
        <taxon>Thermodesulfobacteriota</taxon>
        <taxon>Desulfovibrionia</taxon>
        <taxon>Desulfovibrionales</taxon>
        <taxon>Desulfovibrionaceae</taxon>
    </lineage>
</organism>
<dbReference type="PANTHER" id="PTHR43491">
    <property type="entry name" value="UDP-N-ACETYL-D-MANNOSAMINE DEHYDROGENASE"/>
    <property type="match status" value="1"/>
</dbReference>
<dbReference type="GO" id="GO:0089714">
    <property type="term" value="F:UDP-N-acetyl-D-mannosamine dehydrogenase activity"/>
    <property type="evidence" value="ECO:0007669"/>
    <property type="project" value="UniProtKB-EC"/>
</dbReference>
<sequence>MKSPYKNICVIGLGYIGLPTSACLASRGVNVHGVDVNKNIVNRINAGDVHIVEEGLDELVKTVVKQGKLEAGTSPVEADAFIITVPTPINEDKTPCMDYVWAAVRSIASVLKKGDLVILESTSPVHTTTRMLSLLQELCPELTFAKDWEDSTQDVYVAYCPERVIPGRTMYELVNNDRVVGGASQACAARAKSLYGIFVEGECIVTNAKTAEMAKLTENAYRDVNIAFANELSMICKDSGIDPWELISLANRHPRVNILQPSPGVGGHCIALDPWFIVDQAPARALLIRTARQVNIEKENFVFEEILGVLAGRINCTIAVWGLAYKPNIDDLRESPALSIARRLVAQKGLRVLVVEPNAESDFVMEGGEMVSLELSLEQADVIAILVGHDQFKQVSSDRLEAVTVMDFVNALQ</sequence>
<dbReference type="Gene3D" id="3.40.50.720">
    <property type="entry name" value="NAD(P)-binding Rossmann-like Domain"/>
    <property type="match status" value="2"/>
</dbReference>
<dbReference type="InterPro" id="IPR028359">
    <property type="entry name" value="UDP_ManNAc/GlcNAc_DH"/>
</dbReference>
<proteinExistence type="inferred from homology"/>
<dbReference type="InterPro" id="IPR008927">
    <property type="entry name" value="6-PGluconate_DH-like_C_sf"/>
</dbReference>
<dbReference type="Pfam" id="PF03721">
    <property type="entry name" value="UDPG_MGDP_dh_N"/>
    <property type="match status" value="1"/>
</dbReference>
<keyword evidence="2" id="KW-0520">NAD</keyword>
<evidence type="ECO:0000256" key="1">
    <source>
        <dbReference type="ARBA" id="ARBA00023002"/>
    </source>
</evidence>
<dbReference type="InterPro" id="IPR014026">
    <property type="entry name" value="UDP-Glc/GDP-Man_DH_dimer"/>
</dbReference>
<dbReference type="SUPFAM" id="SSF51735">
    <property type="entry name" value="NAD(P)-binding Rossmann-fold domains"/>
    <property type="match status" value="1"/>
</dbReference>
<feature type="domain" description="UDP-glucose/GDP-mannose dehydrogenase C-terminal" evidence="4">
    <location>
        <begin position="319"/>
        <end position="411"/>
    </location>
</feature>
<name>A0ABZ2ITL8_9BACT</name>
<evidence type="ECO:0000256" key="3">
    <source>
        <dbReference type="PIRNR" id="PIRNR000124"/>
    </source>
</evidence>